<proteinExistence type="predicted"/>
<dbReference type="AlphaFoldDB" id="A0A919NZI6"/>
<dbReference type="InterPro" id="IPR049244">
    <property type="entry name" value="DUF6879"/>
</dbReference>
<keyword evidence="3" id="KW-1185">Reference proteome</keyword>
<comment type="caution">
    <text evidence="2">The sequence shown here is derived from an EMBL/GenBank/DDBJ whole genome shotgun (WGS) entry which is preliminary data.</text>
</comment>
<sequence>MHDLFEGQSGERLDLDQYWADFEKRFWRTGPPGFWKLERQQTFKEPGDEGWEAFAQGRWDDSMRVLQARRSEFGDYYRRVADSGFATRRVRVVEEPLTPYLQWELRVLALRHEFGGLTRVVGPTAVEPAEVNGPVPELYTLGAEVMYEAIYNAEGVLEAAHRWLDPALIGRCQAYIAGLYNSGEPLDDYFARAVAALEPPSGE</sequence>
<dbReference type="Pfam" id="PF21806">
    <property type="entry name" value="DUF6879"/>
    <property type="match status" value="1"/>
</dbReference>
<feature type="domain" description="DUF6879" evidence="1">
    <location>
        <begin position="21"/>
        <end position="191"/>
    </location>
</feature>
<evidence type="ECO:0000313" key="3">
    <source>
        <dbReference type="Proteomes" id="UP000623608"/>
    </source>
</evidence>
<evidence type="ECO:0000313" key="2">
    <source>
        <dbReference type="EMBL" id="GIF26684.1"/>
    </source>
</evidence>
<name>A0A919NZI6_9ACTN</name>
<accession>A0A919NZI6</accession>
<dbReference type="RefSeq" id="WP_203814487.1">
    <property type="nucleotide sequence ID" value="NZ_BOMY01000063.1"/>
</dbReference>
<reference evidence="2" key="1">
    <citation type="submission" date="2021-01" db="EMBL/GenBank/DDBJ databases">
        <title>Whole genome shotgun sequence of Actinoplanes tereljensis NBRC 105297.</title>
        <authorList>
            <person name="Komaki H."/>
            <person name="Tamura T."/>
        </authorList>
    </citation>
    <scope>NUCLEOTIDE SEQUENCE</scope>
    <source>
        <strain evidence="2">NBRC 105297</strain>
    </source>
</reference>
<gene>
    <name evidence="2" type="ORF">Ate02nite_94140</name>
</gene>
<organism evidence="2 3">
    <name type="scientific">Paractinoplanes tereljensis</name>
    <dbReference type="NCBI Taxonomy" id="571912"/>
    <lineage>
        <taxon>Bacteria</taxon>
        <taxon>Bacillati</taxon>
        <taxon>Actinomycetota</taxon>
        <taxon>Actinomycetes</taxon>
        <taxon>Micromonosporales</taxon>
        <taxon>Micromonosporaceae</taxon>
        <taxon>Paractinoplanes</taxon>
    </lineage>
</organism>
<dbReference type="EMBL" id="BOMY01000063">
    <property type="protein sequence ID" value="GIF26684.1"/>
    <property type="molecule type" value="Genomic_DNA"/>
</dbReference>
<dbReference type="Proteomes" id="UP000623608">
    <property type="component" value="Unassembled WGS sequence"/>
</dbReference>
<protein>
    <recommendedName>
        <fullName evidence="1">DUF6879 domain-containing protein</fullName>
    </recommendedName>
</protein>
<evidence type="ECO:0000259" key="1">
    <source>
        <dbReference type="Pfam" id="PF21806"/>
    </source>
</evidence>